<gene>
    <name evidence="1" type="ORF">XAT740_LOCUS48575</name>
</gene>
<protein>
    <submittedName>
        <fullName evidence="1">Uncharacterized protein</fullName>
    </submittedName>
</protein>
<dbReference type="InterPro" id="IPR036322">
    <property type="entry name" value="WD40_repeat_dom_sf"/>
</dbReference>
<comment type="caution">
    <text evidence="1">The sequence shown here is derived from an EMBL/GenBank/DDBJ whole genome shotgun (WGS) entry which is preliminary data.</text>
</comment>
<proteinExistence type="predicted"/>
<name>A0A816BF40_ADIRI</name>
<sequence length="131" mass="14724">TTAHIPYLSSSGSQWHLSYLTCNCDLIGCLTFSEQLNCLCFTTAPEGTAVNVLFGGFENGLISMWSTWDLTLLRQLEFPQLRSRPIVAICVSKVDRRRLYVADRERHLHTIESRLSSTTSTTAPPQILFLS</sequence>
<dbReference type="Proteomes" id="UP000663828">
    <property type="component" value="Unassembled WGS sequence"/>
</dbReference>
<keyword evidence="2" id="KW-1185">Reference proteome</keyword>
<organism evidence="1 2">
    <name type="scientific">Adineta ricciae</name>
    <name type="common">Rotifer</name>
    <dbReference type="NCBI Taxonomy" id="249248"/>
    <lineage>
        <taxon>Eukaryota</taxon>
        <taxon>Metazoa</taxon>
        <taxon>Spiralia</taxon>
        <taxon>Gnathifera</taxon>
        <taxon>Rotifera</taxon>
        <taxon>Eurotatoria</taxon>
        <taxon>Bdelloidea</taxon>
        <taxon>Adinetida</taxon>
        <taxon>Adinetidae</taxon>
        <taxon>Adineta</taxon>
    </lineage>
</organism>
<dbReference type="AlphaFoldDB" id="A0A816BF40"/>
<accession>A0A816BF40</accession>
<evidence type="ECO:0000313" key="2">
    <source>
        <dbReference type="Proteomes" id="UP000663828"/>
    </source>
</evidence>
<evidence type="ECO:0000313" key="1">
    <source>
        <dbReference type="EMBL" id="CAF1608365.1"/>
    </source>
</evidence>
<reference evidence="1" key="1">
    <citation type="submission" date="2021-02" db="EMBL/GenBank/DDBJ databases">
        <authorList>
            <person name="Nowell W R."/>
        </authorList>
    </citation>
    <scope>NUCLEOTIDE SEQUENCE</scope>
</reference>
<dbReference type="EMBL" id="CAJNOR010006993">
    <property type="protein sequence ID" value="CAF1608365.1"/>
    <property type="molecule type" value="Genomic_DNA"/>
</dbReference>
<feature type="non-terminal residue" evidence="1">
    <location>
        <position position="1"/>
    </location>
</feature>
<dbReference type="SUPFAM" id="SSF50978">
    <property type="entry name" value="WD40 repeat-like"/>
    <property type="match status" value="1"/>
</dbReference>